<organism evidence="1 2">
    <name type="scientific">Phytophthora cactorum</name>
    <dbReference type="NCBI Taxonomy" id="29920"/>
    <lineage>
        <taxon>Eukaryota</taxon>
        <taxon>Sar</taxon>
        <taxon>Stramenopiles</taxon>
        <taxon>Oomycota</taxon>
        <taxon>Peronosporomycetes</taxon>
        <taxon>Peronosporales</taxon>
        <taxon>Peronosporaceae</taxon>
        <taxon>Phytophthora</taxon>
    </lineage>
</organism>
<evidence type="ECO:0000313" key="2">
    <source>
        <dbReference type="Proteomes" id="UP000760860"/>
    </source>
</evidence>
<dbReference type="AlphaFoldDB" id="A0A8T1GQS8"/>
<proteinExistence type="predicted"/>
<sequence length="119" mass="12978">MTLSLLLKLPVLGDLVRNPTACIADTRRCLPLSKRFYTSRHQLAEKYIQAFEAAVQPEPWLAAAPGLVGPTREASALPAEMASEPGRVEMEALEAWYLGRPEMVGVVGGLSICEVVSLW</sequence>
<dbReference type="Proteomes" id="UP000760860">
    <property type="component" value="Unassembled WGS sequence"/>
</dbReference>
<accession>A0A8T1GQS8</accession>
<protein>
    <submittedName>
        <fullName evidence="1">Uncharacterized protein</fullName>
    </submittedName>
</protein>
<comment type="caution">
    <text evidence="1">The sequence shown here is derived from an EMBL/GenBank/DDBJ whole genome shotgun (WGS) entry which is preliminary data.</text>
</comment>
<gene>
    <name evidence="1" type="ORF">PC129_g24934</name>
</gene>
<evidence type="ECO:0000313" key="1">
    <source>
        <dbReference type="EMBL" id="KAG3194260.1"/>
    </source>
</evidence>
<reference evidence="1" key="1">
    <citation type="submission" date="2018-05" db="EMBL/GenBank/DDBJ databases">
        <title>Effector identification in a new, highly contiguous assembly of the strawberry crown rot pathogen Phytophthora cactorum.</title>
        <authorList>
            <person name="Armitage A.D."/>
            <person name="Nellist C.F."/>
            <person name="Bates H."/>
            <person name="Vickerstaff R.J."/>
            <person name="Harrison R.J."/>
        </authorList>
    </citation>
    <scope>NUCLEOTIDE SEQUENCE</scope>
    <source>
        <strain evidence="1">P421</strain>
    </source>
</reference>
<name>A0A8T1GQS8_9STRA</name>
<dbReference type="EMBL" id="RCMV01004565">
    <property type="protein sequence ID" value="KAG3194260.1"/>
    <property type="molecule type" value="Genomic_DNA"/>
</dbReference>